<dbReference type="SUPFAM" id="SSF52540">
    <property type="entry name" value="P-loop containing nucleoside triphosphate hydrolases"/>
    <property type="match status" value="1"/>
</dbReference>
<organism evidence="2">
    <name type="scientific">hydrothermal vent metagenome</name>
    <dbReference type="NCBI Taxonomy" id="652676"/>
    <lineage>
        <taxon>unclassified sequences</taxon>
        <taxon>metagenomes</taxon>
        <taxon>ecological metagenomes</taxon>
    </lineage>
</organism>
<dbReference type="InterPro" id="IPR027417">
    <property type="entry name" value="P-loop_NTPase"/>
</dbReference>
<dbReference type="InterPro" id="IPR050678">
    <property type="entry name" value="DNA_Partitioning_ATPase"/>
</dbReference>
<dbReference type="CDD" id="cd02042">
    <property type="entry name" value="ParAB_family"/>
    <property type="match status" value="1"/>
</dbReference>
<dbReference type="PANTHER" id="PTHR13696">
    <property type="entry name" value="P-LOOP CONTAINING NUCLEOSIDE TRIPHOSPHATE HYDROLASE"/>
    <property type="match status" value="1"/>
</dbReference>
<dbReference type="Gene3D" id="3.40.50.300">
    <property type="entry name" value="P-loop containing nucleotide triphosphate hydrolases"/>
    <property type="match status" value="1"/>
</dbReference>
<dbReference type="EMBL" id="UOEU01000350">
    <property type="protein sequence ID" value="VAW32379.1"/>
    <property type="molecule type" value="Genomic_DNA"/>
</dbReference>
<dbReference type="Pfam" id="PF13614">
    <property type="entry name" value="AAA_31"/>
    <property type="match status" value="2"/>
</dbReference>
<reference evidence="2" key="1">
    <citation type="submission" date="2018-06" db="EMBL/GenBank/DDBJ databases">
        <authorList>
            <person name="Zhirakovskaya E."/>
        </authorList>
    </citation>
    <scope>NUCLEOTIDE SEQUENCE</scope>
</reference>
<dbReference type="PANTHER" id="PTHR13696:SF52">
    <property type="entry name" value="PARA FAMILY PROTEIN CT_582"/>
    <property type="match status" value="1"/>
</dbReference>
<dbReference type="InterPro" id="IPR025669">
    <property type="entry name" value="AAA_dom"/>
</dbReference>
<gene>
    <name evidence="2" type="ORF">MNBD_CHLOROFLEXI01-722</name>
</gene>
<sequence>MHTLIVCNLPTYGKIPTIMNQPADRHDKVLAVVNRKGGVAKTTTAINLAHGLSRKLMRRVAPKDVSSISDPSNLYQYQDTHYYLMGHVLLIDFDPQGHCARGLGIDTGKADIGDVLLEQRHITEAVVSADRAEDSFPRPNLWILPASDNLEKAKDILRAQAFAMPSTKNYGLVRILEARLKDALERFDYIILDCPPALDTFTQAVYQFADSAIVPVKPDYFSMAGTGQHISSIIEAQTRGIDIRIHTIVPTLNVLRQKLDQRMVEELREKYGEMVSQPIPRSQAVAEAPAFQQTIFEYDARFLNPATIAYQALVDRVYYG</sequence>
<feature type="domain" description="AAA" evidence="1">
    <location>
        <begin position="87"/>
        <end position="239"/>
    </location>
</feature>
<name>A0A3B0V6C5_9ZZZZ</name>
<dbReference type="AlphaFoldDB" id="A0A3B0V6C5"/>
<accession>A0A3B0V6C5</accession>
<protein>
    <submittedName>
        <fullName evidence="2">Chromosome (Plasmid) partitioning protein ParA</fullName>
    </submittedName>
</protein>
<evidence type="ECO:0000259" key="1">
    <source>
        <dbReference type="Pfam" id="PF13614"/>
    </source>
</evidence>
<proteinExistence type="predicted"/>
<feature type="domain" description="AAA" evidence="1">
    <location>
        <begin position="28"/>
        <end position="55"/>
    </location>
</feature>
<evidence type="ECO:0000313" key="2">
    <source>
        <dbReference type="EMBL" id="VAW32379.1"/>
    </source>
</evidence>